<evidence type="ECO:0000313" key="3">
    <source>
        <dbReference type="EMBL" id="SDX22020.1"/>
    </source>
</evidence>
<gene>
    <name evidence="3" type="ORF">SAMN05421783_11792</name>
</gene>
<evidence type="ECO:0000259" key="2">
    <source>
        <dbReference type="Pfam" id="PF17948"/>
    </source>
</evidence>
<feature type="domain" description="DnaT DNA-binding" evidence="2">
    <location>
        <begin position="148"/>
        <end position="211"/>
    </location>
</feature>
<dbReference type="InterPro" id="IPR036390">
    <property type="entry name" value="WH_DNA-bd_sf"/>
</dbReference>
<dbReference type="InterPro" id="IPR040480">
    <property type="entry name" value="DnaT_DNA_bind"/>
</dbReference>
<dbReference type="SUPFAM" id="SSF46785">
    <property type="entry name" value="Winged helix' DNA-binding domain"/>
    <property type="match status" value="1"/>
</dbReference>
<evidence type="ECO:0000313" key="4">
    <source>
        <dbReference type="Proteomes" id="UP000198816"/>
    </source>
</evidence>
<organism evidence="3 4">
    <name type="scientific">Thiocapsa roseopersicina</name>
    <dbReference type="NCBI Taxonomy" id="1058"/>
    <lineage>
        <taxon>Bacteria</taxon>
        <taxon>Pseudomonadati</taxon>
        <taxon>Pseudomonadota</taxon>
        <taxon>Gammaproteobacteria</taxon>
        <taxon>Chromatiales</taxon>
        <taxon>Chromatiaceae</taxon>
        <taxon>Thiocapsa</taxon>
    </lineage>
</organism>
<evidence type="ECO:0000256" key="1">
    <source>
        <dbReference type="SAM" id="MobiDB-lite"/>
    </source>
</evidence>
<accession>A0A1H2ZX11</accession>
<dbReference type="InterPro" id="IPR036388">
    <property type="entry name" value="WH-like_DNA-bd_sf"/>
</dbReference>
<dbReference type="OrthoDB" id="5124836at2"/>
<dbReference type="STRING" id="1058.SAMN05421783_11792"/>
<dbReference type="EMBL" id="FNNZ01000017">
    <property type="protein sequence ID" value="SDX22020.1"/>
    <property type="molecule type" value="Genomic_DNA"/>
</dbReference>
<feature type="region of interest" description="Disordered" evidence="1">
    <location>
        <begin position="85"/>
        <end position="104"/>
    </location>
</feature>
<dbReference type="Gene3D" id="1.10.10.10">
    <property type="entry name" value="Winged helix-like DNA-binding domain superfamily/Winged helix DNA-binding domain"/>
    <property type="match status" value="1"/>
</dbReference>
<dbReference type="RefSeq" id="WP_093034897.1">
    <property type="nucleotide sequence ID" value="NZ_FNNZ01000017.1"/>
</dbReference>
<feature type="region of interest" description="Disordered" evidence="1">
    <location>
        <begin position="120"/>
        <end position="155"/>
    </location>
</feature>
<dbReference type="Proteomes" id="UP000198816">
    <property type="component" value="Unassembled WGS sequence"/>
</dbReference>
<dbReference type="Gene3D" id="1.10.8.1180">
    <property type="match status" value="1"/>
</dbReference>
<proteinExistence type="predicted"/>
<name>A0A1H2ZX11_THIRO</name>
<protein>
    <submittedName>
        <fullName evidence="3">Helix-turn-helix domain-containing protein</fullName>
    </submittedName>
</protein>
<dbReference type="Pfam" id="PF13730">
    <property type="entry name" value="HTH_36"/>
    <property type="match status" value="1"/>
</dbReference>
<dbReference type="Pfam" id="PF17948">
    <property type="entry name" value="DnaT"/>
    <property type="match status" value="1"/>
</dbReference>
<dbReference type="AlphaFoldDB" id="A0A1H2ZX11"/>
<keyword evidence="4" id="KW-1185">Reference proteome</keyword>
<sequence>MSRAARDWAWDCRGLTPAQRLVLLALAEHADEAGGCWPSLSRLAARAEVDRRTVTRCLAALEARGLIHRARSRPQRTLYSLAVGASPTQAPARDEETAWGSEPMPLDDGRAIALDLLDSTVRNPRTGGVTPLDRGQQTPKRRSDPARPIPPDWGPGARVLSWAAKQGIARDWVQDQVEEFVAYWSDTGSHRTSWDATFIQRLQTLQARTTQRPPHEPTGRLADKDYARGATPLDRIPWLLPAHVA</sequence>
<reference evidence="4" key="1">
    <citation type="submission" date="2016-10" db="EMBL/GenBank/DDBJ databases">
        <authorList>
            <person name="Varghese N."/>
            <person name="Submissions S."/>
        </authorList>
    </citation>
    <scope>NUCLEOTIDE SEQUENCE [LARGE SCALE GENOMIC DNA]</scope>
    <source>
        <strain evidence="4">DSM 217</strain>
    </source>
</reference>